<dbReference type="RefSeq" id="WP_345702601.1">
    <property type="nucleotide sequence ID" value="NZ_BAABJP010000004.1"/>
</dbReference>
<proteinExistence type="predicted"/>
<dbReference type="InterPro" id="IPR044855">
    <property type="entry name" value="CoA-Trfase_III_dom3_sf"/>
</dbReference>
<accession>A0ABP9PMC4</accession>
<keyword evidence="2" id="KW-1185">Reference proteome</keyword>
<dbReference type="Proteomes" id="UP001428817">
    <property type="component" value="Unassembled WGS sequence"/>
</dbReference>
<dbReference type="PANTHER" id="PTHR48228:SF2">
    <property type="entry name" value="E-CINNAMOYL-COA:R-PHENYLLACTATE COA TRANSFERASE LARGE SUBUNIT"/>
    <property type="match status" value="1"/>
</dbReference>
<dbReference type="InterPro" id="IPR003673">
    <property type="entry name" value="CoA-Trfase_fam_III"/>
</dbReference>
<evidence type="ECO:0000313" key="2">
    <source>
        <dbReference type="Proteomes" id="UP001428817"/>
    </source>
</evidence>
<dbReference type="GO" id="GO:0016740">
    <property type="term" value="F:transferase activity"/>
    <property type="evidence" value="ECO:0007669"/>
    <property type="project" value="UniProtKB-KW"/>
</dbReference>
<dbReference type="Gene3D" id="3.30.1540.10">
    <property type="entry name" value="formyl-coa transferase, domain 3"/>
    <property type="match status" value="1"/>
</dbReference>
<reference evidence="2" key="1">
    <citation type="journal article" date="2019" name="Int. J. Syst. Evol. Microbiol.">
        <title>The Global Catalogue of Microorganisms (GCM) 10K type strain sequencing project: providing services to taxonomists for standard genome sequencing and annotation.</title>
        <authorList>
            <consortium name="The Broad Institute Genomics Platform"/>
            <consortium name="The Broad Institute Genome Sequencing Center for Infectious Disease"/>
            <person name="Wu L."/>
            <person name="Ma J."/>
        </authorList>
    </citation>
    <scope>NUCLEOTIDE SEQUENCE [LARGE SCALE GENOMIC DNA]</scope>
    <source>
        <strain evidence="2">JCM 18303</strain>
    </source>
</reference>
<dbReference type="Gene3D" id="3.40.50.10540">
    <property type="entry name" value="Crotonobetainyl-coa:carnitine coa-transferase, domain 1"/>
    <property type="match status" value="1"/>
</dbReference>
<organism evidence="1 2">
    <name type="scientific">Pseudonocardia eucalypti</name>
    <dbReference type="NCBI Taxonomy" id="648755"/>
    <lineage>
        <taxon>Bacteria</taxon>
        <taxon>Bacillati</taxon>
        <taxon>Actinomycetota</taxon>
        <taxon>Actinomycetes</taxon>
        <taxon>Pseudonocardiales</taxon>
        <taxon>Pseudonocardiaceae</taxon>
        <taxon>Pseudonocardia</taxon>
    </lineage>
</organism>
<dbReference type="InterPro" id="IPR023606">
    <property type="entry name" value="CoA-Trfase_III_dom_1_sf"/>
</dbReference>
<comment type="caution">
    <text evidence="1">The sequence shown here is derived from an EMBL/GenBank/DDBJ whole genome shotgun (WGS) entry which is preliminary data.</text>
</comment>
<dbReference type="SUPFAM" id="SSF89796">
    <property type="entry name" value="CoA-transferase family III (CaiB/BaiF)"/>
    <property type="match status" value="1"/>
</dbReference>
<sequence length="419" mass="44791">MTPNEEVSRVHRPMEGVRVLEVAQFTFVPAAGAVLADWGADVIKIEHAERGDAQRGLTRVLGLPTASGDSSFFPIMEGPNRGKRSVGLALEKPTARGVFEQLVASSDVFLTNFLPEARAKLKIDLEDLRAINPDLIYVRGSGFGARGEERNKGGYDSTAFWARGGSAAGVTPPGAERMMRMPSGAYGDSMGGMTIAGGIAAALYSRRVTGEPSVIDVSLLGVGAWATQYSVNQALMAGGPLPAREQPAHGSPTNPLVGAYRTADDRWLELAMLQPGRYWPEFCRLVGREELAKDQRFDGTEKIMANAGAAAGIVAGIIGTRTCAEWVEILSRGEGQWSVVQNAWEVGRDPSLRANGLIAPVVDAEGVPRELVANPVQFGETPPALTRAPQFAEHTDDVLRECGRSDEEILQLKLDGAVT</sequence>
<keyword evidence="1" id="KW-0808">Transferase</keyword>
<dbReference type="InterPro" id="IPR050509">
    <property type="entry name" value="CoA-transferase_III"/>
</dbReference>
<protein>
    <submittedName>
        <fullName evidence="1">CoA transferase</fullName>
    </submittedName>
</protein>
<name>A0ABP9PMC4_9PSEU</name>
<dbReference type="EMBL" id="BAABJP010000004">
    <property type="protein sequence ID" value="GAA5149029.1"/>
    <property type="molecule type" value="Genomic_DNA"/>
</dbReference>
<dbReference type="Pfam" id="PF02515">
    <property type="entry name" value="CoA_transf_3"/>
    <property type="match status" value="1"/>
</dbReference>
<dbReference type="PANTHER" id="PTHR48228">
    <property type="entry name" value="SUCCINYL-COA--D-CITRAMALATE COA-TRANSFERASE"/>
    <property type="match status" value="1"/>
</dbReference>
<evidence type="ECO:0000313" key="1">
    <source>
        <dbReference type="EMBL" id="GAA5149029.1"/>
    </source>
</evidence>
<gene>
    <name evidence="1" type="ORF">GCM10023321_12280</name>
</gene>